<proteinExistence type="inferred from homology"/>
<keyword evidence="5" id="KW-1185">Reference proteome</keyword>
<dbReference type="InterPro" id="IPR023631">
    <property type="entry name" value="Amidase_dom"/>
</dbReference>
<dbReference type="EnsemblMetazoa" id="XM_003388979.3">
    <property type="protein sequence ID" value="XP_003389027.1"/>
    <property type="gene ID" value="LOC100637764"/>
</dbReference>
<dbReference type="AlphaFoldDB" id="A0A1X7U3V8"/>
<organism evidence="4">
    <name type="scientific">Amphimedon queenslandica</name>
    <name type="common">Sponge</name>
    <dbReference type="NCBI Taxonomy" id="400682"/>
    <lineage>
        <taxon>Eukaryota</taxon>
        <taxon>Metazoa</taxon>
        <taxon>Porifera</taxon>
        <taxon>Demospongiae</taxon>
        <taxon>Heteroscleromorpha</taxon>
        <taxon>Haplosclerida</taxon>
        <taxon>Niphatidae</taxon>
        <taxon>Amphimedon</taxon>
    </lineage>
</organism>
<keyword evidence="2" id="KW-0812">Transmembrane</keyword>
<dbReference type="SUPFAM" id="SSF75304">
    <property type="entry name" value="Amidase signature (AS) enzymes"/>
    <property type="match status" value="1"/>
</dbReference>
<dbReference type="Proteomes" id="UP000007879">
    <property type="component" value="Unassembled WGS sequence"/>
</dbReference>
<keyword evidence="2" id="KW-1133">Transmembrane helix</keyword>
<dbReference type="PANTHER" id="PTHR11895:SF67">
    <property type="entry name" value="AMIDASE DOMAIN-CONTAINING PROTEIN"/>
    <property type="match status" value="1"/>
</dbReference>
<dbReference type="InterPro" id="IPR020556">
    <property type="entry name" value="Amidase_CS"/>
</dbReference>
<dbReference type="eggNOG" id="KOG1211">
    <property type="taxonomic scope" value="Eukaryota"/>
</dbReference>
<feature type="transmembrane region" description="Helical" evidence="2">
    <location>
        <begin position="65"/>
        <end position="84"/>
    </location>
</feature>
<gene>
    <name evidence="4" type="primary">100637764</name>
</gene>
<comment type="similarity">
    <text evidence="1">Belongs to the amidase family.</text>
</comment>
<dbReference type="Pfam" id="PF01425">
    <property type="entry name" value="Amidase"/>
    <property type="match status" value="1"/>
</dbReference>
<feature type="domain" description="Amidase" evidence="3">
    <location>
        <begin position="171"/>
        <end position="581"/>
    </location>
</feature>
<evidence type="ECO:0000259" key="3">
    <source>
        <dbReference type="Pfam" id="PF01425"/>
    </source>
</evidence>
<reference evidence="4" key="2">
    <citation type="submission" date="2017-05" db="UniProtKB">
        <authorList>
            <consortium name="EnsemblMetazoa"/>
        </authorList>
    </citation>
    <scope>IDENTIFICATION</scope>
</reference>
<dbReference type="STRING" id="400682.A0A1X7U3V8"/>
<dbReference type="Gene3D" id="3.90.1300.10">
    <property type="entry name" value="Amidase signature (AS) domain"/>
    <property type="match status" value="1"/>
</dbReference>
<dbReference type="InParanoid" id="A0A1X7U3V8"/>
<dbReference type="EnsemblMetazoa" id="Aqu2.1.22577_001">
    <property type="protein sequence ID" value="Aqu2.1.22577_001"/>
    <property type="gene ID" value="Aqu2.1.22577"/>
</dbReference>
<dbReference type="InterPro" id="IPR000120">
    <property type="entry name" value="Amidase"/>
</dbReference>
<protein>
    <recommendedName>
        <fullName evidence="3">Amidase domain-containing protein</fullName>
    </recommendedName>
</protein>
<sequence length="606" mass="65299">MWSLAVAVLALVSAIVFIYWSLGRNPVHRGLRGGSIRPPVQQILAERENLSYGLKEYTAPRVTGVLFRILVWLSFTRLGYVILVRRNMRKSNLHIFKGEYIPDEPTHRPCIHYAITDANKTTPSCVGAEFFLGLHKAQIANEFKPLSIVELHLAYKSGKLTPVDVARSVLKAVSDSNEMDPPLRAIVECYAPVVMEMAESSSQRWAKGEPLSLLDGVPVAIKGEMYLDPYPFLCGGKIKIAAMEGVSEGPNISTLRGSGAVIIGICNMQELGKGTLGSNPHSGYQTARNPHNIDHFCGGSSSGAAASVSAGLCPLAMGGDGGGSIRIPASLCGVVGLKPTYGLLSSVGGTPMGFTVGVPGPIGATVLDTAIALSLLDKEKHVSLSSLNLIDLSDLKIGVYWDYFNHCNKEVRDSCRKGLDAFETLGAQIKDIVIPELEEAKVAHMFIILTEGSSSLSNEIDKHFWDFNPETLTPILVGLHTSGTDYVNAMKQRTRSIAFLKKLFEEVDIIVMPATACTAPMIPSKSLSHGISDVKTSGDLMRFSFLANLTGIPGLVLPIQREGLPIGLQLLGPWYSEGLLLRAGLALESAGVSATNRPQVYYDLLK</sequence>
<dbReference type="GO" id="GO:0003824">
    <property type="term" value="F:catalytic activity"/>
    <property type="evidence" value="ECO:0007669"/>
    <property type="project" value="InterPro"/>
</dbReference>
<name>A0A1X7U3V8_AMPQE</name>
<evidence type="ECO:0000313" key="4">
    <source>
        <dbReference type="EnsemblMetazoa" id="Aqu2.1.22577_001"/>
    </source>
</evidence>
<dbReference type="KEGG" id="aqu:100637764"/>
<evidence type="ECO:0000256" key="1">
    <source>
        <dbReference type="ARBA" id="ARBA00009199"/>
    </source>
</evidence>
<keyword evidence="2" id="KW-0472">Membrane</keyword>
<dbReference type="OrthoDB" id="421993at2759"/>
<evidence type="ECO:0000313" key="5">
    <source>
        <dbReference type="Proteomes" id="UP000007879"/>
    </source>
</evidence>
<accession>A0A1X7U3V8</accession>
<dbReference type="PROSITE" id="PS00571">
    <property type="entry name" value="AMIDASES"/>
    <property type="match status" value="1"/>
</dbReference>
<evidence type="ECO:0000256" key="2">
    <source>
        <dbReference type="SAM" id="Phobius"/>
    </source>
</evidence>
<reference evidence="5" key="1">
    <citation type="journal article" date="2010" name="Nature">
        <title>The Amphimedon queenslandica genome and the evolution of animal complexity.</title>
        <authorList>
            <person name="Srivastava M."/>
            <person name="Simakov O."/>
            <person name="Chapman J."/>
            <person name="Fahey B."/>
            <person name="Gauthier M.E."/>
            <person name="Mitros T."/>
            <person name="Richards G.S."/>
            <person name="Conaco C."/>
            <person name="Dacre M."/>
            <person name="Hellsten U."/>
            <person name="Larroux C."/>
            <person name="Putnam N.H."/>
            <person name="Stanke M."/>
            <person name="Adamska M."/>
            <person name="Darling A."/>
            <person name="Degnan S.M."/>
            <person name="Oakley T.H."/>
            <person name="Plachetzki D.C."/>
            <person name="Zhai Y."/>
            <person name="Adamski M."/>
            <person name="Calcino A."/>
            <person name="Cummins S.F."/>
            <person name="Goodstein D.M."/>
            <person name="Harris C."/>
            <person name="Jackson D.J."/>
            <person name="Leys S.P."/>
            <person name="Shu S."/>
            <person name="Woodcroft B.J."/>
            <person name="Vervoort M."/>
            <person name="Kosik K.S."/>
            <person name="Manning G."/>
            <person name="Degnan B.M."/>
            <person name="Rokhsar D.S."/>
        </authorList>
    </citation>
    <scope>NUCLEOTIDE SEQUENCE [LARGE SCALE GENOMIC DNA]</scope>
</reference>
<dbReference type="PANTHER" id="PTHR11895">
    <property type="entry name" value="TRANSAMIDASE"/>
    <property type="match status" value="1"/>
</dbReference>
<dbReference type="InterPro" id="IPR036928">
    <property type="entry name" value="AS_sf"/>
</dbReference>
<dbReference type="OMA" id="YGMSDTN"/>